<protein>
    <submittedName>
        <fullName evidence="1">Uncharacterized protein</fullName>
    </submittedName>
</protein>
<sequence>MRSGRRVAGGCRGLGTAGGGRMGWDDCSGMTGVAGMEALDDGRDLGPWARTAGRREAAPLEQAVTAAPFRV</sequence>
<comment type="caution">
    <text evidence="1">The sequence shown here is derived from an EMBL/GenBank/DDBJ whole genome shotgun (WGS) entry which is preliminary data.</text>
</comment>
<evidence type="ECO:0000313" key="2">
    <source>
        <dbReference type="Proteomes" id="UP001243330"/>
    </source>
</evidence>
<name>A0AAD9EL74_9PEZI</name>
<dbReference type="EMBL" id="JAQOWY010000164">
    <property type="protein sequence ID" value="KAK1848686.1"/>
    <property type="molecule type" value="Genomic_DNA"/>
</dbReference>
<evidence type="ECO:0000313" key="1">
    <source>
        <dbReference type="EMBL" id="KAK1848686.1"/>
    </source>
</evidence>
<accession>A0AAD9EL74</accession>
<dbReference type="AlphaFoldDB" id="A0AAD9EL74"/>
<keyword evidence="2" id="KW-1185">Reference proteome</keyword>
<proteinExistence type="predicted"/>
<reference evidence="1" key="1">
    <citation type="submission" date="2023-01" db="EMBL/GenBank/DDBJ databases">
        <title>Colletotrichum chrysophilum M932 genome sequence.</title>
        <authorList>
            <person name="Baroncelli R."/>
        </authorList>
    </citation>
    <scope>NUCLEOTIDE SEQUENCE</scope>
    <source>
        <strain evidence="1">M932</strain>
    </source>
</reference>
<organism evidence="1 2">
    <name type="scientific">Colletotrichum chrysophilum</name>
    <dbReference type="NCBI Taxonomy" id="1836956"/>
    <lineage>
        <taxon>Eukaryota</taxon>
        <taxon>Fungi</taxon>
        <taxon>Dikarya</taxon>
        <taxon>Ascomycota</taxon>
        <taxon>Pezizomycotina</taxon>
        <taxon>Sordariomycetes</taxon>
        <taxon>Hypocreomycetidae</taxon>
        <taxon>Glomerellales</taxon>
        <taxon>Glomerellaceae</taxon>
        <taxon>Colletotrichum</taxon>
        <taxon>Colletotrichum gloeosporioides species complex</taxon>
    </lineage>
</organism>
<gene>
    <name evidence="1" type="ORF">CCHR01_08659</name>
</gene>
<dbReference type="Proteomes" id="UP001243330">
    <property type="component" value="Unassembled WGS sequence"/>
</dbReference>